<comment type="caution">
    <text evidence="1">The sequence shown here is derived from an EMBL/GenBank/DDBJ whole genome shotgun (WGS) entry which is preliminary data.</text>
</comment>
<evidence type="ECO:0000313" key="2">
    <source>
        <dbReference type="Proteomes" id="UP000275401"/>
    </source>
</evidence>
<name>A0A3M8VYE8_9ACTN</name>
<keyword evidence="2" id="KW-1185">Reference proteome</keyword>
<feature type="non-terminal residue" evidence="1">
    <location>
        <position position="115"/>
    </location>
</feature>
<organism evidence="1 2">
    <name type="scientific">Streptomyces botrytidirepellens</name>
    <dbReference type="NCBI Taxonomy" id="2486417"/>
    <lineage>
        <taxon>Bacteria</taxon>
        <taxon>Bacillati</taxon>
        <taxon>Actinomycetota</taxon>
        <taxon>Actinomycetes</taxon>
        <taxon>Kitasatosporales</taxon>
        <taxon>Streptomycetaceae</taxon>
        <taxon>Streptomyces</taxon>
    </lineage>
</organism>
<keyword evidence="1" id="KW-0238">DNA-binding</keyword>
<dbReference type="Proteomes" id="UP000275401">
    <property type="component" value="Unassembled WGS sequence"/>
</dbReference>
<dbReference type="AlphaFoldDB" id="A0A3M8VYE8"/>
<accession>A0A3M8VYE8</accession>
<sequence>MKDPGDPGDVLERTLREVRALIEATVVEHRARRTRTGQFTQVGMADGAFLAAAEQVITKARGRVDAVFPEAPGRMAAAHAALTALLLNLDDDAVRVRVLRGRAGPAGGSGGGAGG</sequence>
<reference evidence="1 2" key="1">
    <citation type="submission" date="2018-11" db="EMBL/GenBank/DDBJ databases">
        <title>The Potential of Streptomyces as Biocontrol Agents against the Tomato grey mould, Botrytis cinerea (Gray mold) Frontiers in Microbiology.</title>
        <authorList>
            <person name="Li D."/>
        </authorList>
    </citation>
    <scope>NUCLEOTIDE SEQUENCE [LARGE SCALE GENOMIC DNA]</scope>
    <source>
        <strain evidence="1 2">NEAU-LD23</strain>
    </source>
</reference>
<gene>
    <name evidence="1" type="ORF">EEJ42_22590</name>
</gene>
<dbReference type="EMBL" id="RIBZ01000276">
    <property type="protein sequence ID" value="RNG21225.1"/>
    <property type="molecule type" value="Genomic_DNA"/>
</dbReference>
<dbReference type="GO" id="GO:0003677">
    <property type="term" value="F:DNA binding"/>
    <property type="evidence" value="ECO:0007669"/>
    <property type="project" value="UniProtKB-KW"/>
</dbReference>
<protein>
    <submittedName>
        <fullName evidence="1">DNA-binding response regulator</fullName>
    </submittedName>
</protein>
<proteinExistence type="predicted"/>
<evidence type="ECO:0000313" key="1">
    <source>
        <dbReference type="EMBL" id="RNG21225.1"/>
    </source>
</evidence>